<dbReference type="EMBL" id="BTRK01000005">
    <property type="protein sequence ID" value="GMR56281.1"/>
    <property type="molecule type" value="Genomic_DNA"/>
</dbReference>
<reference evidence="3" key="1">
    <citation type="submission" date="2022-10" db="EMBL/GenBank/DDBJ databases">
        <title>Genome assembly of Pristionchus species.</title>
        <authorList>
            <person name="Yoshida K."/>
            <person name="Sommer R.J."/>
        </authorList>
    </citation>
    <scope>NUCLEOTIDE SEQUENCE [LARGE SCALE GENOMIC DNA]</scope>
    <source>
        <strain evidence="3">RS5460</strain>
    </source>
</reference>
<protein>
    <submittedName>
        <fullName evidence="2">Uncharacterized protein</fullName>
    </submittedName>
</protein>
<evidence type="ECO:0000313" key="2">
    <source>
        <dbReference type="EMBL" id="GMR56281.1"/>
    </source>
</evidence>
<proteinExistence type="predicted"/>
<dbReference type="Proteomes" id="UP001328107">
    <property type="component" value="Unassembled WGS sequence"/>
</dbReference>
<dbReference type="AlphaFoldDB" id="A0AAN5IAW5"/>
<keyword evidence="3" id="KW-1185">Reference proteome</keyword>
<sequence>MSKHTSSPMLAEWKGKLDRTERISQQLQKKAEIAEMKAGGLEKRLIEQGIRANEDRKRGLEDRLRDQARIEDLLMQLALSENMNEQLMKRVNELTIQLEEERNRSNADYKRGLEDRMIDLEKIEGLMKQLAKMWKVSLDQLEQQTRNSEIEKIEGTRIDDGPDETPVADEDHTDELDRAIAVENLEVAKEKKEDEPEKNVAEICEELMNILKENPNKQQWNAAAEILRPLSDQREEYPIIDCAISHLLVKGLAVEDGEIQLFCGKKLAKVVASWAEESSEVPITVVRVLSERYEKVCSSQLSIEMVGMVVQSLFQLLQ</sequence>
<evidence type="ECO:0000256" key="1">
    <source>
        <dbReference type="SAM" id="Coils"/>
    </source>
</evidence>
<keyword evidence="1" id="KW-0175">Coiled coil</keyword>
<feature type="coiled-coil region" evidence="1">
    <location>
        <begin position="70"/>
        <end position="104"/>
    </location>
</feature>
<gene>
    <name evidence="2" type="ORF">PMAYCL1PPCAC_26476</name>
</gene>
<comment type="caution">
    <text evidence="2">The sequence shown here is derived from an EMBL/GenBank/DDBJ whole genome shotgun (WGS) entry which is preliminary data.</text>
</comment>
<feature type="coiled-coil region" evidence="1">
    <location>
        <begin position="10"/>
        <end position="44"/>
    </location>
</feature>
<evidence type="ECO:0000313" key="3">
    <source>
        <dbReference type="Proteomes" id="UP001328107"/>
    </source>
</evidence>
<accession>A0AAN5IAW5</accession>
<feature type="non-terminal residue" evidence="2">
    <location>
        <position position="318"/>
    </location>
</feature>
<organism evidence="2 3">
    <name type="scientific">Pristionchus mayeri</name>
    <dbReference type="NCBI Taxonomy" id="1317129"/>
    <lineage>
        <taxon>Eukaryota</taxon>
        <taxon>Metazoa</taxon>
        <taxon>Ecdysozoa</taxon>
        <taxon>Nematoda</taxon>
        <taxon>Chromadorea</taxon>
        <taxon>Rhabditida</taxon>
        <taxon>Rhabditina</taxon>
        <taxon>Diplogasteromorpha</taxon>
        <taxon>Diplogasteroidea</taxon>
        <taxon>Neodiplogasteridae</taxon>
        <taxon>Pristionchus</taxon>
    </lineage>
</organism>
<name>A0AAN5IAW5_9BILA</name>